<sequence>MWIDYIIKGSKDDSSKYLCKCKLDACWGLMFEYFLDRHHPFHSTLTIGMDFTQKIKAGIKNGFFPTSAELAFVEHAMMALEQIAERDPSPRLSRSTFSRASCHPSFVALKYQEISFLCLSFAELHHKEQWIRPSFCFLFG</sequence>
<keyword evidence="2" id="KW-1185">Reference proteome</keyword>
<proteinExistence type="predicted"/>
<organism evidence="1 2">
    <name type="scientific">Sphenostylis stenocarpa</name>
    <dbReference type="NCBI Taxonomy" id="92480"/>
    <lineage>
        <taxon>Eukaryota</taxon>
        <taxon>Viridiplantae</taxon>
        <taxon>Streptophyta</taxon>
        <taxon>Embryophyta</taxon>
        <taxon>Tracheophyta</taxon>
        <taxon>Spermatophyta</taxon>
        <taxon>Magnoliopsida</taxon>
        <taxon>eudicotyledons</taxon>
        <taxon>Gunneridae</taxon>
        <taxon>Pentapetalae</taxon>
        <taxon>rosids</taxon>
        <taxon>fabids</taxon>
        <taxon>Fabales</taxon>
        <taxon>Fabaceae</taxon>
        <taxon>Papilionoideae</taxon>
        <taxon>50 kb inversion clade</taxon>
        <taxon>NPAAA clade</taxon>
        <taxon>indigoferoid/millettioid clade</taxon>
        <taxon>Phaseoleae</taxon>
        <taxon>Sphenostylis</taxon>
    </lineage>
</organism>
<accession>A0AA86T5A2</accession>
<gene>
    <name evidence="1" type="ORF">AYBTSS11_LOCUS26753</name>
</gene>
<dbReference type="Gramene" id="rna-AYBTSS11_LOCUS26753">
    <property type="protein sequence ID" value="CAJ1974673.1"/>
    <property type="gene ID" value="gene-AYBTSS11_LOCUS26753"/>
</dbReference>
<evidence type="ECO:0000313" key="1">
    <source>
        <dbReference type="EMBL" id="CAJ1974673.1"/>
    </source>
</evidence>
<dbReference type="Proteomes" id="UP001189624">
    <property type="component" value="Chromosome 9"/>
</dbReference>
<reference evidence="1" key="1">
    <citation type="submission" date="2023-10" db="EMBL/GenBank/DDBJ databases">
        <authorList>
            <person name="Domelevo Entfellner J.-B."/>
        </authorList>
    </citation>
    <scope>NUCLEOTIDE SEQUENCE</scope>
</reference>
<evidence type="ECO:0000313" key="2">
    <source>
        <dbReference type="Proteomes" id="UP001189624"/>
    </source>
</evidence>
<dbReference type="EMBL" id="OY731406">
    <property type="protein sequence ID" value="CAJ1974673.1"/>
    <property type="molecule type" value="Genomic_DNA"/>
</dbReference>
<protein>
    <submittedName>
        <fullName evidence="1">Uncharacterized protein</fullName>
    </submittedName>
</protein>
<name>A0AA86T5A2_9FABA</name>
<dbReference type="AlphaFoldDB" id="A0AA86T5A2"/>